<evidence type="ECO:0000259" key="2">
    <source>
        <dbReference type="PROSITE" id="PS50966"/>
    </source>
</evidence>
<accession>A0ABW0EJF0</accession>
<name>A0ABW0EJF0_9PSEU</name>
<evidence type="ECO:0000256" key="1">
    <source>
        <dbReference type="PROSITE-ProRule" id="PRU00325"/>
    </source>
</evidence>
<dbReference type="Proteomes" id="UP001596157">
    <property type="component" value="Unassembled WGS sequence"/>
</dbReference>
<dbReference type="RefSeq" id="WP_378244096.1">
    <property type="nucleotide sequence ID" value="NZ_JBHSKF010000002.1"/>
</dbReference>
<gene>
    <name evidence="3" type="ORF">ACFPM7_04450</name>
</gene>
<proteinExistence type="predicted"/>
<dbReference type="EMBL" id="JBHSKF010000002">
    <property type="protein sequence ID" value="MFC5286291.1"/>
    <property type="molecule type" value="Genomic_DNA"/>
</dbReference>
<feature type="domain" description="SWIM-type" evidence="2">
    <location>
        <begin position="50"/>
        <end position="84"/>
    </location>
</feature>
<comment type="caution">
    <text evidence="3">The sequence shown here is derived from an EMBL/GenBank/DDBJ whole genome shotgun (WGS) entry which is preliminary data.</text>
</comment>
<dbReference type="PROSITE" id="PS50966">
    <property type="entry name" value="ZF_SWIM"/>
    <property type="match status" value="1"/>
</dbReference>
<evidence type="ECO:0000313" key="4">
    <source>
        <dbReference type="Proteomes" id="UP001596157"/>
    </source>
</evidence>
<keyword evidence="4" id="KW-1185">Reference proteome</keyword>
<keyword evidence="1" id="KW-0863">Zinc-finger</keyword>
<evidence type="ECO:0000313" key="3">
    <source>
        <dbReference type="EMBL" id="MFC5286291.1"/>
    </source>
</evidence>
<organism evidence="3 4">
    <name type="scientific">Actinokineospora guangxiensis</name>
    <dbReference type="NCBI Taxonomy" id="1490288"/>
    <lineage>
        <taxon>Bacteria</taxon>
        <taxon>Bacillati</taxon>
        <taxon>Actinomycetota</taxon>
        <taxon>Actinomycetes</taxon>
        <taxon>Pseudonocardiales</taxon>
        <taxon>Pseudonocardiaceae</taxon>
        <taxon>Actinokineospora</taxon>
    </lineage>
</organism>
<keyword evidence="1" id="KW-0862">Zinc</keyword>
<keyword evidence="1" id="KW-0479">Metal-binding</keyword>
<protein>
    <recommendedName>
        <fullName evidence="2">SWIM-type domain-containing protein</fullName>
    </recommendedName>
</protein>
<sequence>MSRPDLLALTQDALASLANKGLVKRAAKEAATAEVSCVEDTVTAVFGDGTRAVLPPGVGLEGGTCTCGAPGVCRHRIAAVLAFQETGAPAETVTWSPGSVSDDELTERFGARALKAARRAHSAGYTARVRRDPLLAEMAAATVRFLVPGDLSYIDCDARESARAELVILAVWAFRAADEQHPGEADTTVDIGASAPAGTSGGVLGVRGVLDVAADLLVGGVSSANEVLVAALRREQDAMEKAGLRWPAAATEDLVEQLTAYTERSAAHDPRRVAELITELHARHRVPPSARALGTEEPARTPLKQVRLVGLGARLGPDTVEVFLAHPANAGVLVLRHRVTRVDDKISSRRVGGARLADLAMGNVVSEAAVRSASRVVRFSAGTLARTSVTPLAEAWLDLPEPLLVRDVGALLAELADLPPRLVRARIEAEHVRVVPIASVGDVDYHPGAQRVTATVHTPDGASATITLTHRAEAPAALDSLVHALRDTPRCVSGPVRRVRGGLEITPLGLLTASGPVALDLAPADTATLHPSGTAPADPLSDALTLLAESAHRGIGHLPPTYPDRVRDTADALAGIGLARCAEALTSWGGSPEVTPWVDAHIRLSTTADLR</sequence>
<dbReference type="InterPro" id="IPR007527">
    <property type="entry name" value="Znf_SWIM"/>
</dbReference>
<reference evidence="4" key="1">
    <citation type="journal article" date="2019" name="Int. J. Syst. Evol. Microbiol.">
        <title>The Global Catalogue of Microorganisms (GCM) 10K type strain sequencing project: providing services to taxonomists for standard genome sequencing and annotation.</title>
        <authorList>
            <consortium name="The Broad Institute Genomics Platform"/>
            <consortium name="The Broad Institute Genome Sequencing Center for Infectious Disease"/>
            <person name="Wu L."/>
            <person name="Ma J."/>
        </authorList>
    </citation>
    <scope>NUCLEOTIDE SEQUENCE [LARGE SCALE GENOMIC DNA]</scope>
    <source>
        <strain evidence="4">CCUG 59778</strain>
    </source>
</reference>